<dbReference type="InterPro" id="IPR003593">
    <property type="entry name" value="AAA+_ATPase"/>
</dbReference>
<dbReference type="Proteomes" id="UP000809273">
    <property type="component" value="Unassembled WGS sequence"/>
</dbReference>
<evidence type="ECO:0000259" key="1">
    <source>
        <dbReference type="SMART" id="SM00382"/>
    </source>
</evidence>
<name>A0A9D8KFM5_9DELT</name>
<dbReference type="SMART" id="SM00382">
    <property type="entry name" value="AAA"/>
    <property type="match status" value="1"/>
</dbReference>
<gene>
    <name evidence="2" type="ORF">JW984_08760</name>
</gene>
<dbReference type="PANTHER" id="PTHR35894">
    <property type="entry name" value="GENERAL SECRETION PATHWAY PROTEIN A-RELATED"/>
    <property type="match status" value="1"/>
</dbReference>
<protein>
    <submittedName>
        <fullName evidence="2">AAA family ATPase</fullName>
    </submittedName>
</protein>
<dbReference type="CDD" id="cd00009">
    <property type="entry name" value="AAA"/>
    <property type="match status" value="1"/>
</dbReference>
<dbReference type="PANTHER" id="PTHR35894:SF1">
    <property type="entry name" value="PHOSPHORIBULOKINASE _ URIDINE KINASE FAMILY"/>
    <property type="match status" value="1"/>
</dbReference>
<dbReference type="InterPro" id="IPR049945">
    <property type="entry name" value="AAA_22"/>
</dbReference>
<dbReference type="InterPro" id="IPR052026">
    <property type="entry name" value="ExeA_AAA_ATPase_DNA-bind"/>
</dbReference>
<reference evidence="2" key="1">
    <citation type="journal article" date="2021" name="Environ. Microbiol.">
        <title>Genomic characterization of three novel Desulfobacterota classes expand the metabolic and phylogenetic diversity of the phylum.</title>
        <authorList>
            <person name="Murphy C.L."/>
            <person name="Biggerstaff J."/>
            <person name="Eichhorn A."/>
            <person name="Ewing E."/>
            <person name="Shahan R."/>
            <person name="Soriano D."/>
            <person name="Stewart S."/>
            <person name="VanMol K."/>
            <person name="Walker R."/>
            <person name="Walters P."/>
            <person name="Elshahed M.S."/>
            <person name="Youssef N.H."/>
        </authorList>
    </citation>
    <scope>NUCLEOTIDE SEQUENCE</scope>
    <source>
        <strain evidence="2">Zod_Metabat.24</strain>
    </source>
</reference>
<proteinExistence type="predicted"/>
<dbReference type="SUPFAM" id="SSF52540">
    <property type="entry name" value="P-loop containing nucleoside triphosphate hydrolases"/>
    <property type="match status" value="1"/>
</dbReference>
<dbReference type="GO" id="GO:0016887">
    <property type="term" value="F:ATP hydrolysis activity"/>
    <property type="evidence" value="ECO:0007669"/>
    <property type="project" value="InterPro"/>
</dbReference>
<feature type="domain" description="AAA+ ATPase" evidence="1">
    <location>
        <begin position="42"/>
        <end position="201"/>
    </location>
</feature>
<dbReference type="InterPro" id="IPR027417">
    <property type="entry name" value="P-loop_NTPase"/>
</dbReference>
<evidence type="ECO:0000313" key="2">
    <source>
        <dbReference type="EMBL" id="MBN1573269.1"/>
    </source>
</evidence>
<dbReference type="EMBL" id="JAFGIX010000046">
    <property type="protein sequence ID" value="MBN1573269.1"/>
    <property type="molecule type" value="Genomic_DNA"/>
</dbReference>
<reference evidence="2" key="2">
    <citation type="submission" date="2021-01" db="EMBL/GenBank/DDBJ databases">
        <authorList>
            <person name="Hahn C.R."/>
            <person name="Youssef N.H."/>
            <person name="Elshahed M."/>
        </authorList>
    </citation>
    <scope>NUCLEOTIDE SEQUENCE</scope>
    <source>
        <strain evidence="2">Zod_Metabat.24</strain>
    </source>
</reference>
<evidence type="ECO:0000313" key="3">
    <source>
        <dbReference type="Proteomes" id="UP000809273"/>
    </source>
</evidence>
<dbReference type="Gene3D" id="3.40.50.300">
    <property type="entry name" value="P-loop containing nucleotide triphosphate hydrolases"/>
    <property type="match status" value="1"/>
</dbReference>
<dbReference type="Pfam" id="PF13401">
    <property type="entry name" value="AAA_22"/>
    <property type="match status" value="1"/>
</dbReference>
<accession>A0A9D8KFM5</accession>
<sequence>MYKSYWGLIDAPFENVPDPSFLYESPQHKEALSRMLYGISRRKGCVMLTGEIGSGKTTLSRTLIQRLPRENFEVALIENPKLTPLLFIQEIIYQFTGENVDQKKTNMLHHLNRILYKNVSDDKESVIVIDEAQLIETKETFEELRLLLNFQLNDRFLLTLILIGQPELKQIVNSIPQFEQRVAIKYHLQNLSYEEMVKYIEFRLKRAGLNRNVFTIESMEKIFNYSGGTPRKINNICDMGLLVGWNMKSKYVDSSIISNLLSENKNW</sequence>
<dbReference type="AlphaFoldDB" id="A0A9D8KFM5"/>
<comment type="caution">
    <text evidence="2">The sequence shown here is derived from an EMBL/GenBank/DDBJ whole genome shotgun (WGS) entry which is preliminary data.</text>
</comment>
<organism evidence="2 3">
    <name type="scientific">Candidatus Zymogenus saltonus</name>
    <dbReference type="NCBI Taxonomy" id="2844893"/>
    <lineage>
        <taxon>Bacteria</taxon>
        <taxon>Deltaproteobacteria</taxon>
        <taxon>Candidatus Zymogenia</taxon>
        <taxon>Candidatus Zymogeniales</taxon>
        <taxon>Candidatus Zymogenaceae</taxon>
        <taxon>Candidatus Zymogenus</taxon>
    </lineage>
</organism>